<accession>A0A1H3YJA4</accession>
<keyword evidence="3" id="KW-1185">Reference proteome</keyword>
<feature type="domain" description="Ppx/GppA phosphatase N-terminal" evidence="1">
    <location>
        <begin position="29"/>
        <end position="285"/>
    </location>
</feature>
<dbReference type="PANTHER" id="PTHR30005">
    <property type="entry name" value="EXOPOLYPHOSPHATASE"/>
    <property type="match status" value="1"/>
</dbReference>
<sequence>MVLAAIDIGSNASRLLIADVKGKGKNVEFSKMNLVRVPLRLGMDVFKLSKIGPKREAMLINTMQAYRHLMNAYGVEQFRACATSAMRDAQNSKTIIADVKKKTGIPIEIITGAQEASLVFKNHIAEMLSKEHAYLYIDVGGGSTELNFYVKGKQIFKKSINIGTIRLLEGQWSENDWNQLKKLVEEKIVCDLPITAIGSGGNINKIFSLSKTKEGKPLSIRTLRNYYKQFEALTVPQRMHQYNLREDRADVIVPALQIYLQIMRWTGAQEIYVPKIGVADGLIRELYTHVKK</sequence>
<proteinExistence type="predicted"/>
<dbReference type="Pfam" id="PF02541">
    <property type="entry name" value="Ppx-GppA"/>
    <property type="match status" value="1"/>
</dbReference>
<dbReference type="RefSeq" id="WP_091396720.1">
    <property type="nucleotide sequence ID" value="NZ_FNQY01000008.1"/>
</dbReference>
<evidence type="ECO:0000259" key="1">
    <source>
        <dbReference type="Pfam" id="PF02541"/>
    </source>
</evidence>
<organism evidence="2 3">
    <name type="scientific">Arachidicoccus rhizosphaerae</name>
    <dbReference type="NCBI Taxonomy" id="551991"/>
    <lineage>
        <taxon>Bacteria</taxon>
        <taxon>Pseudomonadati</taxon>
        <taxon>Bacteroidota</taxon>
        <taxon>Chitinophagia</taxon>
        <taxon>Chitinophagales</taxon>
        <taxon>Chitinophagaceae</taxon>
        <taxon>Arachidicoccus</taxon>
    </lineage>
</organism>
<dbReference type="Gene3D" id="3.30.420.150">
    <property type="entry name" value="Exopolyphosphatase. Domain 2"/>
    <property type="match status" value="1"/>
</dbReference>
<gene>
    <name evidence="2" type="ORF">SAMN05192529_108118</name>
</gene>
<dbReference type="PANTHER" id="PTHR30005:SF0">
    <property type="entry name" value="RETROGRADE REGULATION PROTEIN 2"/>
    <property type="match status" value="1"/>
</dbReference>
<dbReference type="Gene3D" id="3.30.420.40">
    <property type="match status" value="1"/>
</dbReference>
<dbReference type="STRING" id="551991.SAMN05192529_108118"/>
<dbReference type="InterPro" id="IPR050273">
    <property type="entry name" value="GppA/Ppx_hydrolase"/>
</dbReference>
<dbReference type="OrthoDB" id="9814545at2"/>
<evidence type="ECO:0000313" key="3">
    <source>
        <dbReference type="Proteomes" id="UP000199041"/>
    </source>
</evidence>
<dbReference type="InterPro" id="IPR043129">
    <property type="entry name" value="ATPase_NBD"/>
</dbReference>
<dbReference type="EMBL" id="FNQY01000008">
    <property type="protein sequence ID" value="SEA11615.1"/>
    <property type="molecule type" value="Genomic_DNA"/>
</dbReference>
<name>A0A1H3YJA4_9BACT</name>
<dbReference type="SUPFAM" id="SSF53067">
    <property type="entry name" value="Actin-like ATPase domain"/>
    <property type="match status" value="2"/>
</dbReference>
<protein>
    <submittedName>
        <fullName evidence="2">Exopolyphosphatase / guanosine-5'-triphosphate,3'-diphosphate pyrophosphatase</fullName>
    </submittedName>
</protein>
<reference evidence="2 3" key="1">
    <citation type="submission" date="2016-10" db="EMBL/GenBank/DDBJ databases">
        <authorList>
            <person name="de Groot N.N."/>
        </authorList>
    </citation>
    <scope>NUCLEOTIDE SEQUENCE [LARGE SCALE GENOMIC DNA]</scope>
    <source>
        <strain evidence="2 3">Vu-144</strain>
    </source>
</reference>
<dbReference type="AlphaFoldDB" id="A0A1H3YJA4"/>
<evidence type="ECO:0000313" key="2">
    <source>
        <dbReference type="EMBL" id="SEA11615.1"/>
    </source>
</evidence>
<dbReference type="CDD" id="cd24006">
    <property type="entry name" value="ASKHA_NBD_PPX_GppA"/>
    <property type="match status" value="1"/>
</dbReference>
<dbReference type="InterPro" id="IPR003695">
    <property type="entry name" value="Ppx_GppA_N"/>
</dbReference>
<dbReference type="Proteomes" id="UP000199041">
    <property type="component" value="Unassembled WGS sequence"/>
</dbReference>
<dbReference type="GO" id="GO:0016462">
    <property type="term" value="F:pyrophosphatase activity"/>
    <property type="evidence" value="ECO:0007669"/>
    <property type="project" value="TreeGrafter"/>
</dbReference>